<gene>
    <name evidence="1" type="ORF">UX70_C0001G0892</name>
</gene>
<dbReference type="EMBL" id="CP011209">
    <property type="protein sequence ID" value="AKM78602.1"/>
    <property type="molecule type" value="Genomic_DNA"/>
</dbReference>
<dbReference type="Proteomes" id="UP000035656">
    <property type="component" value="Chromosome"/>
</dbReference>
<accession>A0A0G4AV56</accession>
<proteinExistence type="predicted"/>
<sequence length="59" mass="6488">MILTGSPVGKVGFAWNSLPIIVRDYRQYSKHPFAGVLILYTDKGNLTGLILNGKRRAAV</sequence>
<evidence type="ECO:0000313" key="2">
    <source>
        <dbReference type="Proteomes" id="UP000035656"/>
    </source>
</evidence>
<dbReference type="STRING" id="1619007.UX70_C0001G0892"/>
<name>A0A0G4AV56_9BACT</name>
<evidence type="ECO:0000313" key="1">
    <source>
        <dbReference type="EMBL" id="AKM78602.1"/>
    </source>
</evidence>
<protein>
    <submittedName>
        <fullName evidence="1">Uncharacterized protein</fullName>
    </submittedName>
</protein>
<dbReference type="KEGG" id="pwo:UX70_C0001G0892"/>
<dbReference type="AlphaFoldDB" id="A0A0G4AV56"/>
<organism evidence="1 2">
    <name type="scientific">Candidatus Wolfebacteria bacterium GW2011_GWB1_47_1</name>
    <dbReference type="NCBI Taxonomy" id="1619007"/>
    <lineage>
        <taxon>Bacteria</taxon>
        <taxon>Candidatus Wolfeibacteriota</taxon>
    </lineage>
</organism>
<reference evidence="1 2" key="1">
    <citation type="journal article" date="2015" name="Nature">
        <title>rRNA introns, odd ribosomes, and small enigmatic genomes across a large radiation of phyla.</title>
        <authorList>
            <person name="Brown C.T."/>
            <person name="Hug L.A."/>
            <person name="Thomas B.C."/>
            <person name="Sharon I."/>
            <person name="Castelle C.J."/>
            <person name="Singh A."/>
            <person name="Wilkins M.J."/>
            <person name="Williams K.H."/>
            <person name="Banfield J.F."/>
        </authorList>
    </citation>
    <scope>NUCLEOTIDE SEQUENCE [LARGE SCALE GENOMIC DNA]</scope>
</reference>